<protein>
    <submittedName>
        <fullName evidence="2">Uncharacterized protein</fullName>
    </submittedName>
</protein>
<reference evidence="2 3" key="1">
    <citation type="journal article" date="2015" name="Genome Announc.">
        <title>Draft Genome Sequence of Cyanobacterium Hassallia byssoidea Strain VB512170, Isolated from Monuments in India.</title>
        <authorList>
            <person name="Singh D."/>
            <person name="Chandrababunaidu M.M."/>
            <person name="Panda A."/>
            <person name="Sen D."/>
            <person name="Bhattacharyya S."/>
            <person name="Adhikary S.P."/>
            <person name="Tripathy S."/>
        </authorList>
    </citation>
    <scope>NUCLEOTIDE SEQUENCE [LARGE SCALE GENOMIC DNA]</scope>
    <source>
        <strain evidence="2 3">VB512170</strain>
    </source>
</reference>
<dbReference type="AlphaFoldDB" id="A0A846H665"/>
<dbReference type="Proteomes" id="UP000031549">
    <property type="component" value="Unassembled WGS sequence"/>
</dbReference>
<gene>
    <name evidence="2" type="ORF">PI95_005705</name>
</gene>
<evidence type="ECO:0000313" key="3">
    <source>
        <dbReference type="Proteomes" id="UP000031549"/>
    </source>
</evidence>
<sequence>MTTNQYTPLMRLVSKILKYFLLVMLGFAIAYILSTAFNALPIAQILLPFVVTWFQKLGIILLCLLAAAVIIESWR</sequence>
<feature type="transmembrane region" description="Helical" evidence="1">
    <location>
        <begin position="53"/>
        <end position="71"/>
    </location>
</feature>
<dbReference type="RefSeq" id="WP_039753665.1">
    <property type="nucleotide sequence ID" value="NZ_JTCM02000007.1"/>
</dbReference>
<keyword evidence="1" id="KW-0812">Transmembrane</keyword>
<proteinExistence type="predicted"/>
<feature type="transmembrane region" description="Helical" evidence="1">
    <location>
        <begin position="20"/>
        <end position="47"/>
    </location>
</feature>
<evidence type="ECO:0000256" key="1">
    <source>
        <dbReference type="SAM" id="Phobius"/>
    </source>
</evidence>
<comment type="caution">
    <text evidence="2">The sequence shown here is derived from an EMBL/GenBank/DDBJ whole genome shotgun (WGS) entry which is preliminary data.</text>
</comment>
<name>A0A846H665_9CYAN</name>
<evidence type="ECO:0000313" key="2">
    <source>
        <dbReference type="EMBL" id="NEU72080.1"/>
    </source>
</evidence>
<keyword evidence="1" id="KW-1133">Transmembrane helix</keyword>
<dbReference type="EMBL" id="JTCM02000007">
    <property type="protein sequence ID" value="NEU72080.1"/>
    <property type="molecule type" value="Genomic_DNA"/>
</dbReference>
<accession>A0A846H665</accession>
<organism evidence="2 3">
    <name type="scientific">Hassallia byssoidea VB512170</name>
    <dbReference type="NCBI Taxonomy" id="1304833"/>
    <lineage>
        <taxon>Bacteria</taxon>
        <taxon>Bacillati</taxon>
        <taxon>Cyanobacteriota</taxon>
        <taxon>Cyanophyceae</taxon>
        <taxon>Nostocales</taxon>
        <taxon>Tolypothrichaceae</taxon>
        <taxon>Hassallia</taxon>
    </lineage>
</organism>
<keyword evidence="3" id="KW-1185">Reference proteome</keyword>
<keyword evidence="1" id="KW-0472">Membrane</keyword>